<name>A0ABS0J0Z2_9BACT</name>
<accession>A0ABS0J0Z2</accession>
<dbReference type="Gene3D" id="3.50.50.60">
    <property type="entry name" value="FAD/NAD(P)-binding domain"/>
    <property type="match status" value="2"/>
</dbReference>
<gene>
    <name evidence="2" type="ORF">FVW20_03450</name>
</gene>
<dbReference type="PANTHER" id="PTHR43755:SF1">
    <property type="entry name" value="FAD-DEPENDENT PYRIDINE NUCLEOTIDE-DISULPHIDE OXIDOREDUCTASE"/>
    <property type="match status" value="1"/>
</dbReference>
<evidence type="ECO:0000313" key="3">
    <source>
        <dbReference type="Proteomes" id="UP001194469"/>
    </source>
</evidence>
<evidence type="ECO:0000313" key="2">
    <source>
        <dbReference type="EMBL" id="MBG3876105.1"/>
    </source>
</evidence>
<protein>
    <submittedName>
        <fullName evidence="2">NAD(P)/FAD-dependent oxidoreductase</fullName>
    </submittedName>
</protein>
<evidence type="ECO:0000259" key="1">
    <source>
        <dbReference type="Pfam" id="PF07992"/>
    </source>
</evidence>
<dbReference type="InterPro" id="IPR036188">
    <property type="entry name" value="FAD/NAD-bd_sf"/>
</dbReference>
<dbReference type="Pfam" id="PF07992">
    <property type="entry name" value="Pyr_redox_2"/>
    <property type="match status" value="1"/>
</dbReference>
<feature type="domain" description="FAD/NAD(P)-binding" evidence="1">
    <location>
        <begin position="3"/>
        <end position="121"/>
    </location>
</feature>
<dbReference type="SUPFAM" id="SSF51905">
    <property type="entry name" value="FAD/NAD(P)-binding domain"/>
    <property type="match status" value="2"/>
</dbReference>
<dbReference type="RefSeq" id="WP_196608310.1">
    <property type="nucleotide sequence ID" value="NZ_VRYY01000075.1"/>
</dbReference>
<comment type="caution">
    <text evidence="2">The sequence shown here is derived from an EMBL/GenBank/DDBJ whole genome shotgun (WGS) entry which is preliminary data.</text>
</comment>
<dbReference type="PANTHER" id="PTHR43755">
    <property type="match status" value="1"/>
</dbReference>
<sequence>MKKLLILGAGAGGTMLATKMRKKLSEREWEITVIDRDLTHHYQPGWLFIPFGIDTPKGCEKPKKDFIPRGVNFVQDTITNVDPEAKVVTCEGGKYSYDWVVIATGCRIAPDEVEGLLDDWRGNIHDFYTPDGAAALLPKLKNFKKGRLVHHICETPIKCPVAPLEFIYLADWYFTKMGVRDNIEIELVTPLTGAFTKPVAAKILGELCVQKNIKVTPNFVVDSVDAGNKTIASVTGDEIDYDLLVTIPPNMGQQFLIDSDIADPMGFMDTDKGTLKSKKYPNMYVIGDTTNVPTSKAGSVAHYEADIIAENLMSDIDGSEHYHHFDGHSTCFIVTGYEKASLIDFSYDVEPLPGMFPFPGVGPCALLGESHINYWGKLMFKWVYYSLMLKGHELPFEPNMYLHGKDTSLMRKK</sequence>
<dbReference type="Proteomes" id="UP001194469">
    <property type="component" value="Unassembled WGS sequence"/>
</dbReference>
<dbReference type="InterPro" id="IPR023753">
    <property type="entry name" value="FAD/NAD-binding_dom"/>
</dbReference>
<organism evidence="2 3">
    <name type="scientific">Nitratidesulfovibrio oxamicus</name>
    <dbReference type="NCBI Taxonomy" id="32016"/>
    <lineage>
        <taxon>Bacteria</taxon>
        <taxon>Pseudomonadati</taxon>
        <taxon>Thermodesulfobacteriota</taxon>
        <taxon>Desulfovibrionia</taxon>
        <taxon>Desulfovibrionales</taxon>
        <taxon>Desulfovibrionaceae</taxon>
        <taxon>Nitratidesulfovibrio</taxon>
    </lineage>
</organism>
<dbReference type="EMBL" id="VRYY01000075">
    <property type="protein sequence ID" value="MBG3876105.1"/>
    <property type="molecule type" value="Genomic_DNA"/>
</dbReference>
<proteinExistence type="predicted"/>
<reference evidence="2 3" key="1">
    <citation type="submission" date="2019-08" db="EMBL/GenBank/DDBJ databases">
        <authorList>
            <person name="Luo N."/>
        </authorList>
    </citation>
    <scope>NUCLEOTIDE SEQUENCE [LARGE SCALE GENOMIC DNA]</scope>
    <source>
        <strain evidence="2 3">NCIMB 9442</strain>
    </source>
</reference>
<dbReference type="InterPro" id="IPR052541">
    <property type="entry name" value="SQRD"/>
</dbReference>
<keyword evidence="3" id="KW-1185">Reference proteome</keyword>